<organism evidence="1 2">
    <name type="scientific">Vigna unguiculata</name>
    <name type="common">Cowpea</name>
    <dbReference type="NCBI Taxonomy" id="3917"/>
    <lineage>
        <taxon>Eukaryota</taxon>
        <taxon>Viridiplantae</taxon>
        <taxon>Streptophyta</taxon>
        <taxon>Embryophyta</taxon>
        <taxon>Tracheophyta</taxon>
        <taxon>Spermatophyta</taxon>
        <taxon>Magnoliopsida</taxon>
        <taxon>eudicotyledons</taxon>
        <taxon>Gunneridae</taxon>
        <taxon>Pentapetalae</taxon>
        <taxon>rosids</taxon>
        <taxon>fabids</taxon>
        <taxon>Fabales</taxon>
        <taxon>Fabaceae</taxon>
        <taxon>Papilionoideae</taxon>
        <taxon>50 kb inversion clade</taxon>
        <taxon>NPAAA clade</taxon>
        <taxon>indigoferoid/millettioid clade</taxon>
        <taxon>Phaseoleae</taxon>
        <taxon>Vigna</taxon>
    </lineage>
</organism>
<dbReference type="AlphaFoldDB" id="A0A4D6M030"/>
<dbReference type="EMBL" id="CP039349">
    <property type="protein sequence ID" value="QCD94472.1"/>
    <property type="molecule type" value="Genomic_DNA"/>
</dbReference>
<sequence length="66" mass="7264">MPYALSARHPRAVCASSALFSSHAIRTVSELSTRPPCTVSRTIPSIVHLLTLPFIPDSPRWLLSCF</sequence>
<evidence type="ECO:0000313" key="1">
    <source>
        <dbReference type="EMBL" id="QCD94472.1"/>
    </source>
</evidence>
<keyword evidence="2" id="KW-1185">Reference proteome</keyword>
<gene>
    <name evidence="1" type="ORF">DEO72_LG5g2556</name>
</gene>
<name>A0A4D6M030_VIGUN</name>
<reference evidence="1 2" key="1">
    <citation type="submission" date="2019-04" db="EMBL/GenBank/DDBJ databases">
        <title>An improved genome assembly and genetic linkage map for asparagus bean, Vigna unguiculata ssp. sesquipedialis.</title>
        <authorList>
            <person name="Xia Q."/>
            <person name="Zhang R."/>
            <person name="Dong Y."/>
        </authorList>
    </citation>
    <scope>NUCLEOTIDE SEQUENCE [LARGE SCALE GENOMIC DNA]</scope>
    <source>
        <tissue evidence="1">Leaf</tissue>
    </source>
</reference>
<accession>A0A4D6M030</accession>
<dbReference type="Proteomes" id="UP000501690">
    <property type="component" value="Linkage Group LG5"/>
</dbReference>
<evidence type="ECO:0000313" key="2">
    <source>
        <dbReference type="Proteomes" id="UP000501690"/>
    </source>
</evidence>
<protein>
    <submittedName>
        <fullName evidence="1">Uncharacterized protein</fullName>
    </submittedName>
</protein>
<proteinExistence type="predicted"/>